<dbReference type="AlphaFoldDB" id="A0A1X2EEZ1"/>
<sequence length="69" mass="8079">MRSTFRCAFFDEWTPAVLICRELQIFEGVCEHRSLKGFVRLIAKWREVCTNETPMQPQTFLDLTALAAR</sequence>
<evidence type="ECO:0000313" key="1">
    <source>
        <dbReference type="EMBL" id="ORW99673.1"/>
    </source>
</evidence>
<name>A0A1X2EEZ1_MYCSZ</name>
<keyword evidence="2" id="KW-1185">Reference proteome</keyword>
<organism evidence="1 2">
    <name type="scientific">Mycobacterium szulgai</name>
    <dbReference type="NCBI Taxonomy" id="1787"/>
    <lineage>
        <taxon>Bacteria</taxon>
        <taxon>Bacillati</taxon>
        <taxon>Actinomycetota</taxon>
        <taxon>Actinomycetes</taxon>
        <taxon>Mycobacteriales</taxon>
        <taxon>Mycobacteriaceae</taxon>
        <taxon>Mycobacterium</taxon>
    </lineage>
</organism>
<dbReference type="RefSeq" id="WP_085671253.1">
    <property type="nucleotide sequence ID" value="NZ_JACKRU010000842.1"/>
</dbReference>
<evidence type="ECO:0000313" key="2">
    <source>
        <dbReference type="Proteomes" id="UP000193317"/>
    </source>
</evidence>
<reference evidence="1 2" key="1">
    <citation type="submission" date="2016-01" db="EMBL/GenBank/DDBJ databases">
        <title>The new phylogeny of the genus Mycobacterium.</title>
        <authorList>
            <person name="Tarcisio F."/>
            <person name="Conor M."/>
            <person name="Antonella G."/>
            <person name="Elisabetta G."/>
            <person name="Giulia F.S."/>
            <person name="Sara T."/>
            <person name="Anna F."/>
            <person name="Clotilde B."/>
            <person name="Roberto B."/>
            <person name="Veronica D.S."/>
            <person name="Fabio R."/>
            <person name="Monica P."/>
            <person name="Olivier J."/>
            <person name="Enrico T."/>
            <person name="Nicola S."/>
        </authorList>
    </citation>
    <scope>NUCLEOTIDE SEQUENCE [LARGE SCALE GENOMIC DNA]</scope>
    <source>
        <strain evidence="1 2">DSM 44166</strain>
    </source>
</reference>
<comment type="caution">
    <text evidence="1">The sequence shown here is derived from an EMBL/GenBank/DDBJ whole genome shotgun (WGS) entry which is preliminary data.</text>
</comment>
<protein>
    <submittedName>
        <fullName evidence="1">Uncharacterized protein</fullName>
    </submittedName>
</protein>
<proteinExistence type="predicted"/>
<accession>A0A1X2EEZ1</accession>
<gene>
    <name evidence="1" type="ORF">AWC27_02305</name>
</gene>
<dbReference type="EMBL" id="LQPW01000107">
    <property type="protein sequence ID" value="ORW99673.1"/>
    <property type="molecule type" value="Genomic_DNA"/>
</dbReference>
<dbReference type="OrthoDB" id="4549539at2"/>
<dbReference type="Proteomes" id="UP000193317">
    <property type="component" value="Unassembled WGS sequence"/>
</dbReference>